<name>A0A834GKB0_RHOSS</name>
<evidence type="ECO:0000256" key="1">
    <source>
        <dbReference type="SAM" id="MobiDB-lite"/>
    </source>
</evidence>
<evidence type="ECO:0000313" key="3">
    <source>
        <dbReference type="EMBL" id="KAF7135958.1"/>
    </source>
</evidence>
<dbReference type="InterPro" id="IPR024593">
    <property type="entry name" value="DUF3444"/>
</dbReference>
<dbReference type="EMBL" id="WJXA01000008">
    <property type="protein sequence ID" value="KAF7135958.1"/>
    <property type="molecule type" value="Genomic_DNA"/>
</dbReference>
<protein>
    <recommendedName>
        <fullName evidence="2">DUF3444 domain-containing protein</fullName>
    </recommendedName>
</protein>
<proteinExistence type="predicted"/>
<dbReference type="OrthoDB" id="1911590at2759"/>
<feature type="region of interest" description="Disordered" evidence="1">
    <location>
        <begin position="22"/>
        <end position="52"/>
    </location>
</feature>
<dbReference type="Proteomes" id="UP000626092">
    <property type="component" value="Unassembled WGS sequence"/>
</dbReference>
<feature type="domain" description="DUF3444" evidence="2">
    <location>
        <begin position="318"/>
        <end position="515"/>
    </location>
</feature>
<dbReference type="Pfam" id="PF11926">
    <property type="entry name" value="DUF3444"/>
    <property type="match status" value="3"/>
</dbReference>
<evidence type="ECO:0000313" key="4">
    <source>
        <dbReference type="Proteomes" id="UP000626092"/>
    </source>
</evidence>
<gene>
    <name evidence="3" type="ORF">RHSIM_Rhsim08G0196700</name>
</gene>
<sequence>MVYNLRGRRILDNQDRGDIYRKKRPKKSELIMPHAKDTSAPIEAGEEDTSPPIDIDSDEDFTHIAGNENDAASSGMENDFHTFDNDRLLNKILKGQIWAIYDDYGMPRRYVKIDLISQNTDSVFSQGTNAVYVTLLKHNGEQNSTETSWFRPVCGNFTLYSKGLDVSRYSFSHRASHQLQYRRNRFSYHISPRKGQVWAIYKDGSRVSSPRLQVYDLVEILKDSENGLRAVYLVKVEGGYRSLYKRQVKDRVEVSLQIGPNQLDWFSHQVPSFRIFNAQDSLIHGCFELDPAALPLRVGNSIDTMDPKIDDRLLLLKVLDFKSMMMKEKLKDNSVWALYDDRDGLPRRYALLECTSSGREVMTWLEPCPTSENEKKWYKAGLPIACGNFRRKKSVLFVDHAMFSHPIQCNWDAGTENFEIYPKKGEVWGIYKDWQMQWSCDPERSPNEQYFDYDFVEILTDFNGNEGFQVSHLVYAGDSSFWKNKNASENQVPVSILRDQLYSFSHQIQKYKIIGSSKTEEGRLFLDPLVVSLNASKNAALSEDPKENDQEVEKKDCSKFLRGQIWALYEGPDHMPCSYGIVSNTLPHELKVEVMMLKPHPISEDEMEWVDKYLPISCGTFRAEKVATLRDVEEFSHQVIMEGENKRHRSFYKIIPQRGEVWAVYNDNGTEQREYQMVEVISPFDQELGVNVAPLFEVGSSRVLFRRQFVKGFLLVKTIPMKQMVQFSHQVPGERINGDESEMQDGRWKLELSAIPTQLTPF</sequence>
<comment type="caution">
    <text evidence="3">The sequence shown here is derived from an EMBL/GenBank/DDBJ whole genome shotgun (WGS) entry which is preliminary data.</text>
</comment>
<accession>A0A834GKB0</accession>
<feature type="domain" description="DUF3444" evidence="2">
    <location>
        <begin position="77"/>
        <end position="276"/>
    </location>
</feature>
<evidence type="ECO:0000259" key="2">
    <source>
        <dbReference type="Pfam" id="PF11926"/>
    </source>
</evidence>
<organism evidence="3 4">
    <name type="scientific">Rhododendron simsii</name>
    <name type="common">Sims's rhododendron</name>
    <dbReference type="NCBI Taxonomy" id="118357"/>
    <lineage>
        <taxon>Eukaryota</taxon>
        <taxon>Viridiplantae</taxon>
        <taxon>Streptophyta</taxon>
        <taxon>Embryophyta</taxon>
        <taxon>Tracheophyta</taxon>
        <taxon>Spermatophyta</taxon>
        <taxon>Magnoliopsida</taxon>
        <taxon>eudicotyledons</taxon>
        <taxon>Gunneridae</taxon>
        <taxon>Pentapetalae</taxon>
        <taxon>asterids</taxon>
        <taxon>Ericales</taxon>
        <taxon>Ericaceae</taxon>
        <taxon>Ericoideae</taxon>
        <taxon>Rhodoreae</taxon>
        <taxon>Rhododendron</taxon>
    </lineage>
</organism>
<keyword evidence="4" id="KW-1185">Reference proteome</keyword>
<dbReference type="PANTHER" id="PTHR47374">
    <property type="entry name" value="ENDOSOME ANTIGEN-LIKE PROTEIN, PUTATIVE (DUF3444)-RELATED"/>
    <property type="match status" value="1"/>
</dbReference>
<feature type="domain" description="DUF3444" evidence="2">
    <location>
        <begin position="553"/>
        <end position="740"/>
    </location>
</feature>
<reference evidence="3" key="1">
    <citation type="submission" date="2019-11" db="EMBL/GenBank/DDBJ databases">
        <authorList>
            <person name="Liu Y."/>
            <person name="Hou J."/>
            <person name="Li T.-Q."/>
            <person name="Guan C.-H."/>
            <person name="Wu X."/>
            <person name="Wu H.-Z."/>
            <person name="Ling F."/>
            <person name="Zhang R."/>
            <person name="Shi X.-G."/>
            <person name="Ren J.-P."/>
            <person name="Chen E.-F."/>
            <person name="Sun J.-M."/>
        </authorList>
    </citation>
    <scope>NUCLEOTIDE SEQUENCE</scope>
    <source>
        <strain evidence="3">Adult_tree_wgs_1</strain>
        <tissue evidence="3">Leaves</tissue>
    </source>
</reference>
<dbReference type="PANTHER" id="PTHR47374:SF2">
    <property type="entry name" value="OS01G0927400 PROTEIN"/>
    <property type="match status" value="1"/>
</dbReference>
<dbReference type="AlphaFoldDB" id="A0A834GKB0"/>